<dbReference type="InterPro" id="IPR004294">
    <property type="entry name" value="Carotenoid_Oase"/>
</dbReference>
<keyword evidence="2 5" id="KW-0479">Metal-binding</keyword>
<feature type="binding site" evidence="5">
    <location>
        <position position="310"/>
    </location>
    <ligand>
        <name>Fe cation</name>
        <dbReference type="ChEBI" id="CHEBI:24875"/>
        <note>catalytic</note>
    </ligand>
</feature>
<evidence type="ECO:0000256" key="4">
    <source>
        <dbReference type="ARBA" id="ARBA00023004"/>
    </source>
</evidence>
<organism evidence="6">
    <name type="scientific">Sesamum calycinum</name>
    <dbReference type="NCBI Taxonomy" id="2727403"/>
    <lineage>
        <taxon>Eukaryota</taxon>
        <taxon>Viridiplantae</taxon>
        <taxon>Streptophyta</taxon>
        <taxon>Embryophyta</taxon>
        <taxon>Tracheophyta</taxon>
        <taxon>Spermatophyta</taxon>
        <taxon>Magnoliopsida</taxon>
        <taxon>eudicotyledons</taxon>
        <taxon>Gunneridae</taxon>
        <taxon>Pentapetalae</taxon>
        <taxon>asterids</taxon>
        <taxon>lamiids</taxon>
        <taxon>Lamiales</taxon>
        <taxon>Pedaliaceae</taxon>
        <taxon>Sesamum</taxon>
    </lineage>
</organism>
<comment type="similarity">
    <text evidence="1">Belongs to the carotenoid oxygenase family.</text>
</comment>
<dbReference type="GO" id="GO:0010436">
    <property type="term" value="F:carotenoid dioxygenase activity"/>
    <property type="evidence" value="ECO:0007669"/>
    <property type="project" value="TreeGrafter"/>
</dbReference>
<comment type="cofactor">
    <cofactor evidence="5">
        <name>Fe(2+)</name>
        <dbReference type="ChEBI" id="CHEBI:29033"/>
    </cofactor>
    <text evidence="5">Binds 1 Fe(2+) ion per subunit.</text>
</comment>
<dbReference type="EMBL" id="JACGWM010000015">
    <property type="protein sequence ID" value="KAL0324103.1"/>
    <property type="molecule type" value="Genomic_DNA"/>
</dbReference>
<keyword evidence="4 5" id="KW-0408">Iron</keyword>
<dbReference type="PANTHER" id="PTHR10543:SF46">
    <property type="entry name" value="CAROTENOID CLEAVAGE DIOXYGENASE 4, CHLOROPLASTIC-RELATED"/>
    <property type="match status" value="1"/>
</dbReference>
<accession>A0AAW2LZ87</accession>
<dbReference type="Pfam" id="PF03055">
    <property type="entry name" value="RPE65"/>
    <property type="match status" value="2"/>
</dbReference>
<comment type="caution">
    <text evidence="6">The sequence shown here is derived from an EMBL/GenBank/DDBJ whole genome shotgun (WGS) entry which is preliminary data.</text>
</comment>
<dbReference type="GO" id="GO:0046872">
    <property type="term" value="F:metal ion binding"/>
    <property type="evidence" value="ECO:0007669"/>
    <property type="project" value="UniProtKB-KW"/>
</dbReference>
<reference evidence="6" key="1">
    <citation type="submission" date="2020-06" db="EMBL/GenBank/DDBJ databases">
        <authorList>
            <person name="Li T."/>
            <person name="Hu X."/>
            <person name="Zhang T."/>
            <person name="Song X."/>
            <person name="Zhang H."/>
            <person name="Dai N."/>
            <person name="Sheng W."/>
            <person name="Hou X."/>
            <person name="Wei L."/>
        </authorList>
    </citation>
    <scope>NUCLEOTIDE SEQUENCE</scope>
    <source>
        <strain evidence="6">KEN8</strain>
        <tissue evidence="6">Leaf</tissue>
    </source>
</reference>
<proteinExistence type="inferred from homology"/>
<evidence type="ECO:0000256" key="1">
    <source>
        <dbReference type="ARBA" id="ARBA00006787"/>
    </source>
</evidence>
<reference evidence="6" key="2">
    <citation type="journal article" date="2024" name="Plant">
        <title>Genomic evolution and insights into agronomic trait innovations of Sesamum species.</title>
        <authorList>
            <person name="Miao H."/>
            <person name="Wang L."/>
            <person name="Qu L."/>
            <person name="Liu H."/>
            <person name="Sun Y."/>
            <person name="Le M."/>
            <person name="Wang Q."/>
            <person name="Wei S."/>
            <person name="Zheng Y."/>
            <person name="Lin W."/>
            <person name="Duan Y."/>
            <person name="Cao H."/>
            <person name="Xiong S."/>
            <person name="Wang X."/>
            <person name="Wei L."/>
            <person name="Li C."/>
            <person name="Ma Q."/>
            <person name="Ju M."/>
            <person name="Zhao R."/>
            <person name="Li G."/>
            <person name="Mu C."/>
            <person name="Tian Q."/>
            <person name="Mei H."/>
            <person name="Zhang T."/>
            <person name="Gao T."/>
            <person name="Zhang H."/>
        </authorList>
    </citation>
    <scope>NUCLEOTIDE SEQUENCE</scope>
    <source>
        <strain evidence="6">KEN8</strain>
    </source>
</reference>
<name>A0AAW2LZ87_9LAMI</name>
<sequence>MIVPSLRTHHKTLQFQTKITINSFFFSSFLDLNSIKKHTQTKSLVQNESQKTSFKTILFKSLDDFISTNMDLPLRPCIDPMHVLSGNFAPVNELPPTPCRVEEGSLPSALDGVYIRNGPNPQFIPHGPFHVFDGDGMLHSIRISNGEAVFCSRYVKTYKYMVEQKMGYPFIVSPFSSFNGTAAAIARCVLVVARVLAGYFNPVSNGFGTANTNLAMFGGKLFALCESDLPYQVRVTPDGDIITVSRHDFYTNDPTLRMTAHPKIDSETGEVFAFRCDIVSPFLTFFRIDTSGRKGPDVPISSLKRGLVLHDFALTKNFIVFQDTQVGINLMEIMRGRSPMVFNPDKVPRLGILPRYAHDETELVWIDSPGFNMLHSINAWEEESGIKLYVYAGVAAQLPRMRGVTKLDVSRLTADGGDCTVASRLYGPGWYGGEACFVPREADNPAAEEDDGFLVTYVHNEESEESWFVVMNAKSPTLDIVARVRLPGRVPYGFHGLFVRETAVNHENFLPEFSSIQLEPII</sequence>
<evidence type="ECO:0000256" key="2">
    <source>
        <dbReference type="ARBA" id="ARBA00022723"/>
    </source>
</evidence>
<evidence type="ECO:0000256" key="3">
    <source>
        <dbReference type="ARBA" id="ARBA00022964"/>
    </source>
</evidence>
<protein>
    <submittedName>
        <fullName evidence="6">Carotenoid cleavage dioxygenase 4, chloroplastic</fullName>
    </submittedName>
</protein>
<feature type="binding site" evidence="5">
    <location>
        <position position="261"/>
    </location>
    <ligand>
        <name>Fe cation</name>
        <dbReference type="ChEBI" id="CHEBI:24875"/>
        <note>catalytic</note>
    </ligand>
</feature>
<evidence type="ECO:0000256" key="5">
    <source>
        <dbReference type="PIRSR" id="PIRSR604294-1"/>
    </source>
</evidence>
<feature type="binding site" evidence="5">
    <location>
        <position position="375"/>
    </location>
    <ligand>
        <name>Fe cation</name>
        <dbReference type="ChEBI" id="CHEBI:24875"/>
        <note>catalytic</note>
    </ligand>
</feature>
<dbReference type="GO" id="GO:0009570">
    <property type="term" value="C:chloroplast stroma"/>
    <property type="evidence" value="ECO:0007669"/>
    <property type="project" value="TreeGrafter"/>
</dbReference>
<dbReference type="PANTHER" id="PTHR10543">
    <property type="entry name" value="BETA-CAROTENE DIOXYGENASE"/>
    <property type="match status" value="1"/>
</dbReference>
<evidence type="ECO:0000313" key="6">
    <source>
        <dbReference type="EMBL" id="KAL0324103.1"/>
    </source>
</evidence>
<dbReference type="GO" id="GO:0016121">
    <property type="term" value="P:carotene catabolic process"/>
    <property type="evidence" value="ECO:0007669"/>
    <property type="project" value="TreeGrafter"/>
</dbReference>
<keyword evidence="3 6" id="KW-0223">Dioxygenase</keyword>
<dbReference type="AlphaFoldDB" id="A0AAW2LZ87"/>
<keyword evidence="3 6" id="KW-0560">Oxidoreductase</keyword>
<feature type="binding site" evidence="5">
    <location>
        <position position="495"/>
    </location>
    <ligand>
        <name>Fe cation</name>
        <dbReference type="ChEBI" id="CHEBI:24875"/>
        <note>catalytic</note>
    </ligand>
</feature>
<gene>
    <name evidence="6" type="ORF">Scaly_2377400</name>
</gene>